<keyword evidence="10 12" id="KW-0472">Membrane</keyword>
<reference evidence="15 16" key="1">
    <citation type="submission" date="2017-10" db="EMBL/GenBank/DDBJ databases">
        <title>Genomics of the genus Arcobacter.</title>
        <authorList>
            <person name="Perez-Cataluna A."/>
            <person name="Figueras M.J."/>
        </authorList>
    </citation>
    <scope>NUCLEOTIDE SEQUENCE [LARGE SCALE GENOMIC DNA]</scope>
    <source>
        <strain evidence="15 16">DSM 24636</strain>
    </source>
</reference>
<gene>
    <name evidence="15" type="ORF">CRV06_12310</name>
</gene>
<evidence type="ECO:0000256" key="2">
    <source>
        <dbReference type="ARBA" id="ARBA00022448"/>
    </source>
</evidence>
<keyword evidence="8" id="KW-0406">Ion transport</keyword>
<evidence type="ECO:0000256" key="4">
    <source>
        <dbReference type="ARBA" id="ARBA00022496"/>
    </source>
</evidence>
<dbReference type="PANTHER" id="PTHR32552">
    <property type="entry name" value="FERRICHROME IRON RECEPTOR-RELATED"/>
    <property type="match status" value="1"/>
</dbReference>
<evidence type="ECO:0000256" key="6">
    <source>
        <dbReference type="ARBA" id="ARBA00022729"/>
    </source>
</evidence>
<dbReference type="PANTHER" id="PTHR32552:SF89">
    <property type="entry name" value="CATECHOLATE SIDEROPHORE RECEPTOR FIU"/>
    <property type="match status" value="1"/>
</dbReference>
<keyword evidence="9" id="KW-0798">TonB box</keyword>
<dbReference type="GO" id="GO:0009279">
    <property type="term" value="C:cell outer membrane"/>
    <property type="evidence" value="ECO:0007669"/>
    <property type="project" value="UniProtKB-SubCell"/>
</dbReference>
<accession>A0A4Q0XVZ5</accession>
<evidence type="ECO:0000256" key="9">
    <source>
        <dbReference type="ARBA" id="ARBA00023077"/>
    </source>
</evidence>
<keyword evidence="2 12" id="KW-0813">Transport</keyword>
<dbReference type="SUPFAM" id="SSF56935">
    <property type="entry name" value="Porins"/>
    <property type="match status" value="1"/>
</dbReference>
<feature type="chain" id="PRO_5020365942" description="TonB-dependent receptor-like beta-barrel domain-containing protein" evidence="13">
    <location>
        <begin position="23"/>
        <end position="727"/>
    </location>
</feature>
<evidence type="ECO:0000313" key="15">
    <source>
        <dbReference type="EMBL" id="RXJ61770.1"/>
    </source>
</evidence>
<name>A0A4Q0XVZ5_9BACT</name>
<protein>
    <recommendedName>
        <fullName evidence="14">TonB-dependent receptor-like beta-barrel domain-containing protein</fullName>
    </recommendedName>
</protein>
<dbReference type="InterPro" id="IPR039426">
    <property type="entry name" value="TonB-dep_rcpt-like"/>
</dbReference>
<comment type="caution">
    <text evidence="15">The sequence shown here is derived from an EMBL/GenBank/DDBJ whole genome shotgun (WGS) entry which is preliminary data.</text>
</comment>
<dbReference type="Gene3D" id="2.40.170.20">
    <property type="entry name" value="TonB-dependent receptor, beta-barrel domain"/>
    <property type="match status" value="1"/>
</dbReference>
<evidence type="ECO:0000256" key="8">
    <source>
        <dbReference type="ARBA" id="ARBA00023065"/>
    </source>
</evidence>
<dbReference type="PROSITE" id="PS52016">
    <property type="entry name" value="TONB_DEPENDENT_REC_3"/>
    <property type="match status" value="1"/>
</dbReference>
<keyword evidence="11 12" id="KW-0998">Cell outer membrane</keyword>
<evidence type="ECO:0000256" key="12">
    <source>
        <dbReference type="PROSITE-ProRule" id="PRU01360"/>
    </source>
</evidence>
<evidence type="ECO:0000256" key="13">
    <source>
        <dbReference type="SAM" id="SignalP"/>
    </source>
</evidence>
<evidence type="ECO:0000256" key="5">
    <source>
        <dbReference type="ARBA" id="ARBA00022692"/>
    </source>
</evidence>
<dbReference type="InterPro" id="IPR036942">
    <property type="entry name" value="Beta-barrel_TonB_sf"/>
</dbReference>
<keyword evidence="5 12" id="KW-0812">Transmembrane</keyword>
<evidence type="ECO:0000313" key="16">
    <source>
        <dbReference type="Proteomes" id="UP000290191"/>
    </source>
</evidence>
<keyword evidence="4" id="KW-0410">Iron transport</keyword>
<keyword evidence="7" id="KW-0408">Iron</keyword>
<keyword evidence="6 13" id="KW-0732">Signal</keyword>
<dbReference type="AlphaFoldDB" id="A0A4Q0XVZ5"/>
<dbReference type="Pfam" id="PF00593">
    <property type="entry name" value="TonB_dep_Rec_b-barrel"/>
    <property type="match status" value="1"/>
</dbReference>
<comment type="similarity">
    <text evidence="12">Belongs to the TonB-dependent receptor family.</text>
</comment>
<organism evidence="15 16">
    <name type="scientific">Halarcobacter anaerophilus</name>
    <dbReference type="NCBI Taxonomy" id="877500"/>
    <lineage>
        <taxon>Bacteria</taxon>
        <taxon>Pseudomonadati</taxon>
        <taxon>Campylobacterota</taxon>
        <taxon>Epsilonproteobacteria</taxon>
        <taxon>Campylobacterales</taxon>
        <taxon>Arcobacteraceae</taxon>
        <taxon>Halarcobacter</taxon>
    </lineage>
</organism>
<evidence type="ECO:0000259" key="14">
    <source>
        <dbReference type="Pfam" id="PF00593"/>
    </source>
</evidence>
<feature type="signal peptide" evidence="13">
    <location>
        <begin position="1"/>
        <end position="22"/>
    </location>
</feature>
<dbReference type="Proteomes" id="UP000290191">
    <property type="component" value="Unassembled WGS sequence"/>
</dbReference>
<evidence type="ECO:0000256" key="11">
    <source>
        <dbReference type="ARBA" id="ARBA00023237"/>
    </source>
</evidence>
<dbReference type="OrthoDB" id="593427at2"/>
<dbReference type="RefSeq" id="WP_129082724.1">
    <property type="nucleotide sequence ID" value="NZ_CP041070.1"/>
</dbReference>
<comment type="subcellular location">
    <subcellularLocation>
        <location evidence="1 12">Cell outer membrane</location>
        <topology evidence="1 12">Multi-pass membrane protein</topology>
    </subcellularLocation>
</comment>
<dbReference type="GO" id="GO:0015344">
    <property type="term" value="F:siderophore uptake transmembrane transporter activity"/>
    <property type="evidence" value="ECO:0007669"/>
    <property type="project" value="TreeGrafter"/>
</dbReference>
<proteinExistence type="inferred from homology"/>
<dbReference type="InterPro" id="IPR000531">
    <property type="entry name" value="Beta-barrel_TonB"/>
</dbReference>
<keyword evidence="16" id="KW-1185">Reference proteome</keyword>
<keyword evidence="3 12" id="KW-1134">Transmembrane beta strand</keyword>
<evidence type="ECO:0000256" key="10">
    <source>
        <dbReference type="ARBA" id="ARBA00023136"/>
    </source>
</evidence>
<evidence type="ECO:0000256" key="7">
    <source>
        <dbReference type="ARBA" id="ARBA00023004"/>
    </source>
</evidence>
<evidence type="ECO:0000256" key="3">
    <source>
        <dbReference type="ARBA" id="ARBA00022452"/>
    </source>
</evidence>
<dbReference type="EMBL" id="PDKO01000012">
    <property type="protein sequence ID" value="RXJ61770.1"/>
    <property type="molecule type" value="Genomic_DNA"/>
</dbReference>
<evidence type="ECO:0000256" key="1">
    <source>
        <dbReference type="ARBA" id="ARBA00004571"/>
    </source>
</evidence>
<sequence length="727" mass="82287">MKYKSLVMHTALLLLINSDTFADENYDLPEVDIETHNNLTDNDSAIGSKSVTTSAEIKLFDSAELINPYKAISLEPGVDIRFNDPLGMSITHKIRGKSDRNVGETLEGLPLKGIGPGGGLSTMVDIENIDYINVEKGAIKADSGFGYGSDNGMVDMNFKAPSSNFSTVIKQVFGSDSLSKTYMRVDTGNIEDTAKIFISGSYTDADKWKGEGKATERKNFEFGIASTSKQDIKWELYGIYNDEKKHGYQGLTFEQSKDLSEYKDLDYQTDDPAKSDYYDYHRQDFETYAILGKVEVPLSSKDSFTLRPYFLHDKGKSWSTTSTNIIEWIVDHDTYGVVAEYAHKIDNGKIKLGYWYQEDEPPGPPTTRKLREFGTYEFSAWERLIDVEKNSIFHAPYITAEKEFGNTVVEAGLKYLWLSTPTLKSYDVTGIGDVSYESALSKANNEEFTLNSNTYEVFLPNIGLTHYINDNSYIRASYGRNYNTPQYGLGGGVVTYYRKMHMSEDTLQDMWDNIKPEESDNFDIGYGYGTSTWKTDTTLFYSDVKNVAGSFYDPALDFTYQQNMAKAQSYGAELAASYKVLDNLNLNLSLTYNKYEFKEDVETSAGTTIKSKGQQLPDVPEFTGNLSLVYDYQGYKLSPILRYLGKRYADVENKYSVDPYWLLDFSVHKEYSFGNKKRLDLSFSVTNLLDEEYISTISTSDTSDDEAKATYLVGAQRSLFFSVQYRF</sequence>
<feature type="domain" description="TonB-dependent receptor-like beta-barrel" evidence="14">
    <location>
        <begin position="245"/>
        <end position="688"/>
    </location>
</feature>